<accession>A0A135P9F3</accession>
<feature type="region of interest" description="Disordered" evidence="1">
    <location>
        <begin position="1"/>
        <end position="21"/>
    </location>
</feature>
<reference evidence="2 3" key="1">
    <citation type="submission" date="2015-11" db="EMBL/GenBank/DDBJ databases">
        <title>Draft genome sequence of Agrobacterium sp. R89-1.</title>
        <authorList>
            <person name="Zahradnik J."/>
            <person name="Kyslikova E."/>
            <person name="Palyzova A."/>
            <person name="Kyslik P."/>
        </authorList>
    </citation>
    <scope>NUCLEOTIDE SEQUENCE [LARGE SCALE GENOMIC DNA]</scope>
    <source>
        <strain evidence="2 3">R89-1</strain>
    </source>
</reference>
<gene>
    <name evidence="2" type="ORF">ATO67_16790</name>
</gene>
<evidence type="ECO:0000313" key="2">
    <source>
        <dbReference type="EMBL" id="KXG88046.1"/>
    </source>
</evidence>
<keyword evidence="3" id="KW-1185">Reference proteome</keyword>
<organism evidence="2 3">
    <name type="scientific">Agrobacterium bohemicum</name>
    <dbReference type="NCBI Taxonomy" id="2052828"/>
    <lineage>
        <taxon>Bacteria</taxon>
        <taxon>Pseudomonadati</taxon>
        <taxon>Pseudomonadota</taxon>
        <taxon>Alphaproteobacteria</taxon>
        <taxon>Hyphomicrobiales</taxon>
        <taxon>Rhizobiaceae</taxon>
        <taxon>Rhizobium/Agrobacterium group</taxon>
        <taxon>Agrobacterium</taxon>
    </lineage>
</organism>
<name>A0A135P9F3_9HYPH</name>
<dbReference type="Proteomes" id="UP000070498">
    <property type="component" value="Unassembled WGS sequence"/>
</dbReference>
<protein>
    <submittedName>
        <fullName evidence="2">Uncharacterized protein</fullName>
    </submittedName>
</protein>
<sequence>MSNDTRGKTNENPSKKSRYEATKRAAVTAAKKRINMSTLSIIRREDDIATQNAASQPCAGWRNHFA</sequence>
<comment type="caution">
    <text evidence="2">The sequence shown here is derived from an EMBL/GenBank/DDBJ whole genome shotgun (WGS) entry which is preliminary data.</text>
</comment>
<dbReference type="EMBL" id="LNUW01000001">
    <property type="protein sequence ID" value="KXG88046.1"/>
    <property type="molecule type" value="Genomic_DNA"/>
</dbReference>
<evidence type="ECO:0000313" key="3">
    <source>
        <dbReference type="Proteomes" id="UP000070498"/>
    </source>
</evidence>
<evidence type="ECO:0000256" key="1">
    <source>
        <dbReference type="SAM" id="MobiDB-lite"/>
    </source>
</evidence>
<proteinExistence type="predicted"/>
<dbReference type="AlphaFoldDB" id="A0A135P9F3"/>